<feature type="domain" description="PD-(D/E)XK endonuclease-like" evidence="10">
    <location>
        <begin position="807"/>
        <end position="1138"/>
    </location>
</feature>
<evidence type="ECO:0000256" key="7">
    <source>
        <dbReference type="ARBA" id="ARBA00022840"/>
    </source>
</evidence>
<evidence type="ECO:0000259" key="11">
    <source>
        <dbReference type="Pfam" id="PF21445"/>
    </source>
</evidence>
<comment type="caution">
    <text evidence="12">The sequence shown here is derived from an EMBL/GenBank/DDBJ whole genome shotgun (WGS) entry which is preliminary data.</text>
</comment>
<evidence type="ECO:0000256" key="2">
    <source>
        <dbReference type="ARBA" id="ARBA00022741"/>
    </source>
</evidence>
<keyword evidence="6" id="KW-0269">Exonuclease</keyword>
<evidence type="ECO:0000256" key="4">
    <source>
        <dbReference type="ARBA" id="ARBA00022801"/>
    </source>
</evidence>
<dbReference type="InterPro" id="IPR038726">
    <property type="entry name" value="PDDEXK_AddAB-type"/>
</dbReference>
<dbReference type="PANTHER" id="PTHR30591">
    <property type="entry name" value="RECBCD ENZYME SUBUNIT RECC"/>
    <property type="match status" value="1"/>
</dbReference>
<keyword evidence="13" id="KW-1185">Reference proteome</keyword>
<feature type="domain" description="ATP-dependent helicase/deoxyribonuclease subunit B N-terminal" evidence="11">
    <location>
        <begin position="4"/>
        <end position="264"/>
    </location>
</feature>
<keyword evidence="9" id="KW-0234">DNA repair</keyword>
<proteinExistence type="predicted"/>
<keyword evidence="8" id="KW-0238">DNA-binding</keyword>
<evidence type="ECO:0000256" key="6">
    <source>
        <dbReference type="ARBA" id="ARBA00022839"/>
    </source>
</evidence>
<dbReference type="EMBL" id="JBHTOH010000087">
    <property type="protein sequence ID" value="MFD1411778.1"/>
    <property type="molecule type" value="Genomic_DNA"/>
</dbReference>
<dbReference type="Proteomes" id="UP001597191">
    <property type="component" value="Unassembled WGS sequence"/>
</dbReference>
<accession>A0ABW4BPM3</accession>
<reference evidence="13" key="1">
    <citation type="journal article" date="2019" name="Int. J. Syst. Evol. Microbiol.">
        <title>The Global Catalogue of Microorganisms (GCM) 10K type strain sequencing project: providing services to taxonomists for standard genome sequencing and annotation.</title>
        <authorList>
            <consortium name="The Broad Institute Genomics Platform"/>
            <consortium name="The Broad Institute Genome Sequencing Center for Infectious Disease"/>
            <person name="Wu L."/>
            <person name="Ma J."/>
        </authorList>
    </citation>
    <scope>NUCLEOTIDE SEQUENCE [LARGE SCALE GENOMIC DNA]</scope>
    <source>
        <strain evidence="13">CCM 8937</strain>
    </source>
</reference>
<name>A0ABW4BPM3_9LACO</name>
<keyword evidence="2" id="KW-0547">Nucleotide-binding</keyword>
<evidence type="ECO:0000256" key="8">
    <source>
        <dbReference type="ARBA" id="ARBA00023125"/>
    </source>
</evidence>
<dbReference type="RefSeq" id="WP_125650032.1">
    <property type="nucleotide sequence ID" value="NZ_JBHTOH010000087.1"/>
</dbReference>
<dbReference type="Pfam" id="PF21445">
    <property type="entry name" value="ADDB_N"/>
    <property type="match status" value="1"/>
</dbReference>
<dbReference type="InterPro" id="IPR027417">
    <property type="entry name" value="P-loop_NTPase"/>
</dbReference>
<dbReference type="Pfam" id="PF12705">
    <property type="entry name" value="PDDEXK_1"/>
    <property type="match status" value="1"/>
</dbReference>
<dbReference type="PANTHER" id="PTHR30591:SF1">
    <property type="entry name" value="RECBCD ENZYME SUBUNIT RECC"/>
    <property type="match status" value="1"/>
</dbReference>
<dbReference type="SUPFAM" id="SSF52540">
    <property type="entry name" value="P-loop containing nucleoside triphosphate hydrolases"/>
    <property type="match status" value="1"/>
</dbReference>
<evidence type="ECO:0000256" key="9">
    <source>
        <dbReference type="ARBA" id="ARBA00023204"/>
    </source>
</evidence>
<evidence type="ECO:0000313" key="13">
    <source>
        <dbReference type="Proteomes" id="UP001597191"/>
    </source>
</evidence>
<keyword evidence="7" id="KW-0067">ATP-binding</keyword>
<evidence type="ECO:0000259" key="10">
    <source>
        <dbReference type="Pfam" id="PF12705"/>
    </source>
</evidence>
<evidence type="ECO:0000313" key="12">
    <source>
        <dbReference type="EMBL" id="MFD1411778.1"/>
    </source>
</evidence>
<dbReference type="Gene3D" id="3.40.50.300">
    <property type="entry name" value="P-loop containing nucleotide triphosphate hydrolases"/>
    <property type="match status" value="3"/>
</dbReference>
<evidence type="ECO:0000256" key="1">
    <source>
        <dbReference type="ARBA" id="ARBA00022722"/>
    </source>
</evidence>
<evidence type="ECO:0000256" key="5">
    <source>
        <dbReference type="ARBA" id="ARBA00022806"/>
    </source>
</evidence>
<dbReference type="InterPro" id="IPR049035">
    <property type="entry name" value="ADDB_N"/>
</dbReference>
<keyword evidence="4" id="KW-0378">Hydrolase</keyword>
<evidence type="ECO:0000256" key="3">
    <source>
        <dbReference type="ARBA" id="ARBA00022763"/>
    </source>
</evidence>
<organism evidence="12 13">
    <name type="scientific">Lapidilactobacillus gannanensis</name>
    <dbReference type="NCBI Taxonomy" id="2486002"/>
    <lineage>
        <taxon>Bacteria</taxon>
        <taxon>Bacillati</taxon>
        <taxon>Bacillota</taxon>
        <taxon>Bacilli</taxon>
        <taxon>Lactobacillales</taxon>
        <taxon>Lactobacillaceae</taxon>
        <taxon>Lapidilactobacillus</taxon>
    </lineage>
</organism>
<keyword evidence="3" id="KW-0227">DNA damage</keyword>
<sequence>MKVIYGRQQDDVRAQLYQQIGQDYQANPQANFICLVPNHIKFNSEVQILTALGTSDPQLSASGMIASSRLQILSFSRLLWYFLRDDPMYNRPQLSAATQAMLLSDLLNAHQTELPIFFGERRRVGFLEQLGQQLTELSQGDFTVAELTMITQQLGLQDVPASTTAKLAELTFIYDHYQTEISQNFVTNEQLLAYLIAQVKQRQFKQYFIYLTGFSHFNQQQLTLIKALAQQQAQIYLTLYLPMTDQNSATNYYFHSSYQTLAQLGVSDFAALATDERLPATKSRLSPELAAVENFWIASTNGTTLPEAPKLAHPGNLQVWQATSITSEVRAVANYIRELVALQHYRFRDFLVVADDLSQYTATIEALFRQNDIAYFNDLQTPMANHPFVVFMRSLLQLSQGNFQLTDLFAWLRTELLLPESLTAADFREQLDLLENYAIAYGIRPEQWFKTNPWHFQGPYQKVAAADVDLTPLQQNQLAAIEGLHQFVAQSLGQWRQQVKALTTGREFATGLYQFLEHWGVLRQLQQWEQASIASHNLVLAQRPQQTYQAFVDLLDDYVTVWGERAFDLSLFTDLLNAGFDNTEFAQIPATLDAVLISEMGMVQNQDHRITIVLGATRENMPQQRQAQQLIDDQERALINQVTDQTAGPQLQPTTAESAVDLPLQYGTVFFSGSERLIFTYPSTDSSGANNEISPYVQRIQQYFKLGEPTLMREYPPLVAANQAQEILGFAASKRAVSGQVLLLARQLQDQGQTLPTPWQWVVAGLTSGPDQVFYRWLQTSLNYRNQPVDLSPENVTGLYGQHLYSSVSQLETYYRNPYEYFLQFGLKLRPRQLYQLNSADTGTFFHDYLDHFIKIIAQQQLNLAKLSGEQLTALNQQITTELLASAPYQMLNGPGQMHYYARRLTKTSAFMAQVINEQAKHTIFQPFKTEVQFGVIAGQAGLTGIEIALPNQTKLSVRGKIDRIDLAKIGQEQYYQVIDYKSGQKKFDYTLAYYGLSLQLLTYLQSVANNLHQLDLNQTQPAGAFYLHIGDTPVKYQSQMNVLQEILDQHRYQGLLVDAADSDASSDYLGALDPQAIEQKSWLYPINYLKSKQTYKMATNNVGITPTELEQLLQHNQHLLRQAATDIFAGKLSLAPYRLSNKETGLQYSDFKTIMMFDAMLPENRYRQLTSLDKKDVFTKLQEEQQDD</sequence>
<keyword evidence="1" id="KW-0540">Nuclease</keyword>
<gene>
    <name evidence="12" type="ORF">ACFQ4R_09290</name>
</gene>
<keyword evidence="5" id="KW-0347">Helicase</keyword>
<protein>
    <submittedName>
        <fullName evidence="12">PD-(D/E)XK nuclease family protein</fullName>
    </submittedName>
</protein>